<dbReference type="GeneID" id="30982572"/>
<organism evidence="1 2">
    <name type="scientific">Suhomyces tanzawaensis NRRL Y-17324</name>
    <dbReference type="NCBI Taxonomy" id="984487"/>
    <lineage>
        <taxon>Eukaryota</taxon>
        <taxon>Fungi</taxon>
        <taxon>Dikarya</taxon>
        <taxon>Ascomycota</taxon>
        <taxon>Saccharomycotina</taxon>
        <taxon>Pichiomycetes</taxon>
        <taxon>Debaryomycetaceae</taxon>
        <taxon>Suhomyces</taxon>
    </lineage>
</organism>
<sequence>MSRLTKEASQRLANLLYASTSTEVASKVPIVTKHLYGDLNTHIKSALDGLMENEWNQIPTEAALDLVPANAPKSNILQLKCNCSFLTRNDFLNLFPINRERRFLLPQELREGLKFQVVKKRDPLTLTFENAYYLIFPNHLQACIYYMETQHKAVNGLAMDFKFEELSRNKLKYIMSPFLGPDGLNLLQSMKQSNALNKHTIQNPFHEFQTPSQHISTESILKYAPLKSEILSQLLKLEVDPKSKDVNPNYELLTQLTDASTRANSVLVRNLPFGLSKHTIPRLLWDYDLVRKSPITTIVNNPVKQTHIQLIRFENSASSERFVRNFHGKKWDTMQHHQDEKKFYEPILCEIVD</sequence>
<dbReference type="AlphaFoldDB" id="A0A1E4SBW0"/>
<evidence type="ECO:0000313" key="1">
    <source>
        <dbReference type="EMBL" id="ODV76975.1"/>
    </source>
</evidence>
<name>A0A1E4SBW0_9ASCO</name>
<proteinExistence type="predicted"/>
<dbReference type="OrthoDB" id="3980520at2759"/>
<reference evidence="2" key="1">
    <citation type="submission" date="2016-05" db="EMBL/GenBank/DDBJ databases">
        <title>Comparative genomics of biotechnologically important yeasts.</title>
        <authorList>
            <consortium name="DOE Joint Genome Institute"/>
            <person name="Riley R."/>
            <person name="Haridas S."/>
            <person name="Wolfe K.H."/>
            <person name="Lopes M.R."/>
            <person name="Hittinger C.T."/>
            <person name="Goker M."/>
            <person name="Salamov A."/>
            <person name="Wisecaver J."/>
            <person name="Long T.M."/>
            <person name="Aerts A.L."/>
            <person name="Barry K."/>
            <person name="Choi C."/>
            <person name="Clum A."/>
            <person name="Coughlan A.Y."/>
            <person name="Deshpande S."/>
            <person name="Douglass A.P."/>
            <person name="Hanson S.J."/>
            <person name="Klenk H.-P."/>
            <person name="Labutti K."/>
            <person name="Lapidus A."/>
            <person name="Lindquist E."/>
            <person name="Lipzen A."/>
            <person name="Meier-Kolthoff J.P."/>
            <person name="Ohm R.A."/>
            <person name="Otillar R.P."/>
            <person name="Pangilinan J."/>
            <person name="Peng Y."/>
            <person name="Rokas A."/>
            <person name="Rosa C.A."/>
            <person name="Scheuner C."/>
            <person name="Sibirny A.A."/>
            <person name="Slot J.C."/>
            <person name="Stielow J.B."/>
            <person name="Sun H."/>
            <person name="Kurtzman C.P."/>
            <person name="Blackwell M."/>
            <person name="Grigoriev I.V."/>
            <person name="Jeffries T.W."/>
        </authorList>
    </citation>
    <scope>NUCLEOTIDE SEQUENCE [LARGE SCALE GENOMIC DNA]</scope>
    <source>
        <strain evidence="2">NRRL Y-17324</strain>
    </source>
</reference>
<dbReference type="EMBL" id="KV453916">
    <property type="protein sequence ID" value="ODV76975.1"/>
    <property type="molecule type" value="Genomic_DNA"/>
</dbReference>
<protein>
    <submittedName>
        <fullName evidence="1">Uncharacterized protein</fullName>
    </submittedName>
</protein>
<keyword evidence="2" id="KW-1185">Reference proteome</keyword>
<gene>
    <name evidence="1" type="ORF">CANTADRAFT_321000</name>
</gene>
<accession>A0A1E4SBW0</accession>
<dbReference type="Proteomes" id="UP000094285">
    <property type="component" value="Unassembled WGS sequence"/>
</dbReference>
<evidence type="ECO:0000313" key="2">
    <source>
        <dbReference type="Proteomes" id="UP000094285"/>
    </source>
</evidence>
<dbReference type="RefSeq" id="XP_020062097.1">
    <property type="nucleotide sequence ID" value="XM_020208435.1"/>
</dbReference>